<gene>
    <name evidence="2" type="ORF">CTZ24_25620</name>
    <name evidence="1" type="ORF">Q3404_09840</name>
</gene>
<evidence type="ECO:0000313" key="3">
    <source>
        <dbReference type="Proteomes" id="UP000424872"/>
    </source>
</evidence>
<reference evidence="3" key="1">
    <citation type="submission" date="2017-11" db="EMBL/GenBank/DDBJ databases">
        <title>Genome sequence of Pantoea sp. MSR2.</title>
        <authorList>
            <person name="Nascimento F.X."/>
        </authorList>
    </citation>
    <scope>NUCLEOTIDE SEQUENCE [LARGE SCALE GENOMIC DNA]</scope>
    <source>
        <strain evidence="3">MSR2</strain>
        <plasmid evidence="3">pmsr2d</plasmid>
    </source>
</reference>
<reference evidence="1" key="3">
    <citation type="submission" date="2023-07" db="EMBL/GenBank/DDBJ databases">
        <title>The extreme plant-growth-promoting properties of Pantoea phytobeneficialis PF55 revealed by functional and genomic analysis.</title>
        <authorList>
            <person name="Nascimento F.X."/>
            <person name="Marcio R.J."/>
        </authorList>
    </citation>
    <scope>NUCLEOTIDE SEQUENCE</scope>
    <source>
        <strain evidence="1">PF55</strain>
    </source>
</reference>
<accession>A0AAP9HB33</accession>
<keyword evidence="2" id="KW-0614">Plasmid</keyword>
<dbReference type="RefSeq" id="WP_303464744.1">
    <property type="nucleotide sequence ID" value="NZ_JAUOOM010000008.1"/>
</dbReference>
<proteinExistence type="predicted"/>
<dbReference type="Proteomes" id="UP001171299">
    <property type="component" value="Unassembled WGS sequence"/>
</dbReference>
<dbReference type="AlphaFoldDB" id="A0AAP9HB33"/>
<geneLocation type="plasmid" evidence="2">
    <name>pMSR2D</name>
</geneLocation>
<evidence type="ECO:0000313" key="2">
    <source>
        <dbReference type="EMBL" id="QGR09847.1"/>
    </source>
</evidence>
<organism evidence="2 3">
    <name type="scientific">Pantoea phytobeneficialis</name>
    <dbReference type="NCBI Taxonomy" id="2052056"/>
    <lineage>
        <taxon>Bacteria</taxon>
        <taxon>Pseudomonadati</taxon>
        <taxon>Pseudomonadota</taxon>
        <taxon>Gammaproteobacteria</taxon>
        <taxon>Enterobacterales</taxon>
        <taxon>Erwiniaceae</taxon>
        <taxon>Pantoea</taxon>
    </lineage>
</organism>
<keyword evidence="4" id="KW-1185">Reference proteome</keyword>
<dbReference type="EMBL" id="CP024640">
    <property type="protein sequence ID" value="QGR09847.1"/>
    <property type="molecule type" value="Genomic_DNA"/>
</dbReference>
<dbReference type="KEGG" id="ppho:CTZ24_25620"/>
<dbReference type="EMBL" id="JAUOOM010000008">
    <property type="protein sequence ID" value="MDO6406880.1"/>
    <property type="molecule type" value="Genomic_DNA"/>
</dbReference>
<name>A0AAP9HB33_9GAMM</name>
<geneLocation type="plasmid" evidence="3">
    <name>pmsr2d</name>
</geneLocation>
<dbReference type="Proteomes" id="UP000424872">
    <property type="component" value="Plasmid pMSR2D"/>
</dbReference>
<evidence type="ECO:0000313" key="4">
    <source>
        <dbReference type="Proteomes" id="UP001171299"/>
    </source>
</evidence>
<evidence type="ECO:0000313" key="1">
    <source>
        <dbReference type="EMBL" id="MDO6406880.1"/>
    </source>
</evidence>
<sequence>MLMPGALVRRQRRRKVMVVLQTEGDSITCGWTDNGRFYKRRFSADQLRLCMPWSDMWPMT</sequence>
<reference evidence="2" key="2">
    <citation type="journal article" date="2020" name="Environ. Microbiol.">
        <title>The extreme plant-growth-promoting properties of Pantoea phytobeneficialis MSR2 revealed by functional and genomic analysis.</title>
        <authorList>
            <person name="Nascimento F.X."/>
            <person name="Hernandez A.G."/>
            <person name="Glick B.R."/>
            <person name="Rossi M.J."/>
        </authorList>
    </citation>
    <scope>NUCLEOTIDE SEQUENCE</scope>
    <source>
        <strain evidence="2">MSR2</strain>
    </source>
</reference>
<protein>
    <submittedName>
        <fullName evidence="2">Uncharacterized protein</fullName>
    </submittedName>
</protein>